<feature type="binding site" evidence="4">
    <location>
        <position position="198"/>
    </location>
    <ligand>
        <name>Zn(2+)</name>
        <dbReference type="ChEBI" id="CHEBI:29105"/>
    </ligand>
</feature>
<evidence type="ECO:0000256" key="3">
    <source>
        <dbReference type="ARBA" id="ARBA00023027"/>
    </source>
</evidence>
<evidence type="ECO:0000256" key="5">
    <source>
        <dbReference type="SAM" id="MobiDB-lite"/>
    </source>
</evidence>
<keyword evidence="8" id="KW-1185">Reference proteome</keyword>
<accession>A0A1J9QY29</accession>
<feature type="region of interest" description="Disordered" evidence="5">
    <location>
        <begin position="168"/>
        <end position="188"/>
    </location>
</feature>
<keyword evidence="4" id="KW-0862">Zinc</keyword>
<name>A0A1J9QY29_9PEZI</name>
<feature type="binding site" evidence="4">
    <location>
        <position position="141"/>
    </location>
    <ligand>
        <name>Zn(2+)</name>
        <dbReference type="ChEBI" id="CHEBI:29105"/>
    </ligand>
</feature>
<organism evidence="7 8">
    <name type="scientific">Diplodia corticola</name>
    <dbReference type="NCBI Taxonomy" id="236234"/>
    <lineage>
        <taxon>Eukaryota</taxon>
        <taxon>Fungi</taxon>
        <taxon>Dikarya</taxon>
        <taxon>Ascomycota</taxon>
        <taxon>Pezizomycotina</taxon>
        <taxon>Dothideomycetes</taxon>
        <taxon>Dothideomycetes incertae sedis</taxon>
        <taxon>Botryosphaeriales</taxon>
        <taxon>Botryosphaeriaceae</taxon>
        <taxon>Diplodia</taxon>
    </lineage>
</organism>
<keyword evidence="3" id="KW-0520">NAD</keyword>
<dbReference type="InterPro" id="IPR003000">
    <property type="entry name" value="Sirtuin"/>
</dbReference>
<dbReference type="GO" id="GO:0005634">
    <property type="term" value="C:nucleus"/>
    <property type="evidence" value="ECO:0007669"/>
    <property type="project" value="TreeGrafter"/>
</dbReference>
<feature type="active site" description="Proton acceptor" evidence="4">
    <location>
        <position position="133"/>
    </location>
</feature>
<comment type="similarity">
    <text evidence="1">Belongs to the sirtuin family. Class I subfamily.</text>
</comment>
<dbReference type="RefSeq" id="XP_020130210.1">
    <property type="nucleotide sequence ID" value="XM_020273488.1"/>
</dbReference>
<dbReference type="GO" id="GO:0036055">
    <property type="term" value="F:protein-succinyllysine desuccinylase activity"/>
    <property type="evidence" value="ECO:0007669"/>
    <property type="project" value="InterPro"/>
</dbReference>
<evidence type="ECO:0000313" key="7">
    <source>
        <dbReference type="EMBL" id="OJD33950.1"/>
    </source>
</evidence>
<dbReference type="Proteomes" id="UP000183809">
    <property type="component" value="Unassembled WGS sequence"/>
</dbReference>
<feature type="binding site" evidence="4">
    <location>
        <position position="201"/>
    </location>
    <ligand>
        <name>Zn(2+)</name>
        <dbReference type="ChEBI" id="CHEBI:29105"/>
    </ligand>
</feature>
<dbReference type="GeneID" id="31013749"/>
<dbReference type="STRING" id="236234.A0A1J9QY29"/>
<dbReference type="InterPro" id="IPR027546">
    <property type="entry name" value="Sirtuin_class_III"/>
</dbReference>
<dbReference type="Gene3D" id="3.40.50.1220">
    <property type="entry name" value="TPP-binding domain"/>
    <property type="match status" value="1"/>
</dbReference>
<evidence type="ECO:0000256" key="1">
    <source>
        <dbReference type="ARBA" id="ARBA00006924"/>
    </source>
</evidence>
<dbReference type="GO" id="GO:0036054">
    <property type="term" value="F:protein-malonyllysine demalonylase activity"/>
    <property type="evidence" value="ECO:0007669"/>
    <property type="project" value="InterPro"/>
</dbReference>
<dbReference type="CDD" id="cd01412">
    <property type="entry name" value="SIRT5_Af1_CobB"/>
    <property type="match status" value="1"/>
</dbReference>
<gene>
    <name evidence="7" type="ORF">BKCO1_2600085</name>
</gene>
<evidence type="ECO:0000256" key="4">
    <source>
        <dbReference type="PROSITE-ProRule" id="PRU00236"/>
    </source>
</evidence>
<feature type="compositionally biased region" description="Polar residues" evidence="5">
    <location>
        <begin position="168"/>
        <end position="184"/>
    </location>
</feature>
<proteinExistence type="inferred from homology"/>
<comment type="caution">
    <text evidence="7">The sequence shown here is derived from an EMBL/GenBank/DDBJ whole genome shotgun (WGS) entry which is preliminary data.</text>
</comment>
<feature type="binding site" evidence="4">
    <location>
        <position position="146"/>
    </location>
    <ligand>
        <name>Zn(2+)</name>
        <dbReference type="ChEBI" id="CHEBI:29105"/>
    </ligand>
</feature>
<dbReference type="EMBL" id="MNUE01000026">
    <property type="protein sequence ID" value="OJD33950.1"/>
    <property type="molecule type" value="Genomic_DNA"/>
</dbReference>
<dbReference type="OrthoDB" id="424302at2759"/>
<evidence type="ECO:0000256" key="2">
    <source>
        <dbReference type="ARBA" id="ARBA00022679"/>
    </source>
</evidence>
<dbReference type="Pfam" id="PF02146">
    <property type="entry name" value="SIR2"/>
    <property type="match status" value="1"/>
</dbReference>
<dbReference type="GO" id="GO:0070403">
    <property type="term" value="F:NAD+ binding"/>
    <property type="evidence" value="ECO:0007669"/>
    <property type="project" value="InterPro"/>
</dbReference>
<dbReference type="InterPro" id="IPR050134">
    <property type="entry name" value="NAD-dep_sirtuin_deacylases"/>
</dbReference>
<keyword evidence="2" id="KW-0808">Transferase</keyword>
<keyword evidence="4" id="KW-0479">Metal-binding</keyword>
<feature type="domain" description="Deacetylase sirtuin-type" evidence="6">
    <location>
        <begin position="10"/>
        <end position="312"/>
    </location>
</feature>
<dbReference type="GO" id="GO:0017136">
    <property type="term" value="F:histone deacetylase activity, NAD-dependent"/>
    <property type="evidence" value="ECO:0007669"/>
    <property type="project" value="TreeGrafter"/>
</dbReference>
<evidence type="ECO:0000259" key="6">
    <source>
        <dbReference type="PROSITE" id="PS50305"/>
    </source>
</evidence>
<dbReference type="SUPFAM" id="SSF52467">
    <property type="entry name" value="DHS-like NAD/FAD-binding domain"/>
    <property type="match status" value="1"/>
</dbReference>
<dbReference type="PROSITE" id="PS50305">
    <property type="entry name" value="SIRTUIN"/>
    <property type="match status" value="1"/>
</dbReference>
<reference evidence="7 8" key="1">
    <citation type="submission" date="2016-10" db="EMBL/GenBank/DDBJ databases">
        <title>Proteomics and genomics reveal pathogen-plant mechanisms compatible with a hemibiotrophic lifestyle of Diplodia corticola.</title>
        <authorList>
            <person name="Fernandes I."/>
            <person name="De Jonge R."/>
            <person name="Van De Peer Y."/>
            <person name="Devreese B."/>
            <person name="Alves A."/>
            <person name="Esteves A.C."/>
        </authorList>
    </citation>
    <scope>NUCLEOTIDE SEQUENCE [LARGE SCALE GENOMIC DNA]</scope>
    <source>
        <strain evidence="7 8">CBS 112549</strain>
    </source>
</reference>
<sequence length="316" mass="33952">MVSTAASPVAGIPAADIESFQKHLQSSNRILALLGAGLSASSGLPTFRGAGGIWRTHDATTLATVEAFEADPGLVWQFYSYRRHMALKAKPNRAHLALAELAKKKPNFQTLSQNVDGLSQRAGHPRSQLHLLHGNLFDVKCSSFFCRHVQHDNFADPIVPALAIPTNRSRSASPAQDQDPSDPSTALPELRLQDLPHCPSCTHGLLRPGVVWFGEALPKATMARVDGFIDAADRIDLVMVIGTSSTVYPAAAYAERARAKGARVAVVNTERTDAVRGEEGDWFFQGDAGVVVPELLRGVVGEVGEFEEEGEEEGGL</sequence>
<dbReference type="AlphaFoldDB" id="A0A1J9QY29"/>
<dbReference type="GO" id="GO:0046872">
    <property type="term" value="F:metal ion binding"/>
    <property type="evidence" value="ECO:0007669"/>
    <property type="project" value="UniProtKB-KW"/>
</dbReference>
<protein>
    <submittedName>
        <fullName evidence="7">Nad-dependent deacetylase sirtuin-5</fullName>
    </submittedName>
</protein>
<evidence type="ECO:0000313" key="8">
    <source>
        <dbReference type="Proteomes" id="UP000183809"/>
    </source>
</evidence>
<dbReference type="InterPro" id="IPR026591">
    <property type="entry name" value="Sirtuin_cat_small_dom_sf"/>
</dbReference>
<dbReference type="PANTHER" id="PTHR11085">
    <property type="entry name" value="NAD-DEPENDENT PROTEIN DEACYLASE SIRTUIN-5, MITOCHONDRIAL-RELATED"/>
    <property type="match status" value="1"/>
</dbReference>
<dbReference type="InterPro" id="IPR026590">
    <property type="entry name" value="Ssirtuin_cat_dom"/>
</dbReference>
<dbReference type="PANTHER" id="PTHR11085:SF10">
    <property type="entry name" value="NAD-DEPENDENT PROTEIN DEACYLASE SIRTUIN-5, MITOCHONDRIAL-RELATED"/>
    <property type="match status" value="1"/>
</dbReference>
<dbReference type="InterPro" id="IPR029035">
    <property type="entry name" value="DHS-like_NAD/FAD-binding_dom"/>
</dbReference>
<dbReference type="Gene3D" id="3.30.1600.10">
    <property type="entry name" value="SIR2/SIRT2 'Small Domain"/>
    <property type="match status" value="1"/>
</dbReference>